<comment type="similarity">
    <text evidence="2">Belongs to the methyl-accepting chemotaxis (MCP) protein family.</text>
</comment>
<protein>
    <recommendedName>
        <fullName evidence="10">Methyl-accepting chemotaxis sensory transducer</fullName>
    </recommendedName>
</protein>
<dbReference type="Gene3D" id="6.10.340.10">
    <property type="match status" value="1"/>
</dbReference>
<dbReference type="CDD" id="cd06225">
    <property type="entry name" value="HAMP"/>
    <property type="match status" value="1"/>
</dbReference>
<feature type="domain" description="Methyl-accepting transducer" evidence="6">
    <location>
        <begin position="308"/>
        <end position="554"/>
    </location>
</feature>
<dbReference type="InterPro" id="IPR029151">
    <property type="entry name" value="Sensor-like_sf"/>
</dbReference>
<reference evidence="8" key="2">
    <citation type="submission" date="2021-08" db="EMBL/GenBank/DDBJ databases">
        <authorList>
            <person name="Tani A."/>
            <person name="Ola A."/>
            <person name="Ogura Y."/>
            <person name="Katsura K."/>
            <person name="Hayashi T."/>
        </authorList>
    </citation>
    <scope>NUCLEOTIDE SEQUENCE</scope>
    <source>
        <strain evidence="8">NBRC 103626</strain>
    </source>
</reference>
<dbReference type="SMART" id="SM00283">
    <property type="entry name" value="MA"/>
    <property type="match status" value="1"/>
</dbReference>
<evidence type="ECO:0000259" key="6">
    <source>
        <dbReference type="PROSITE" id="PS50111"/>
    </source>
</evidence>
<name>A0AA37HRU5_9HYPH</name>
<dbReference type="GO" id="GO:0016020">
    <property type="term" value="C:membrane"/>
    <property type="evidence" value="ECO:0007669"/>
    <property type="project" value="InterPro"/>
</dbReference>
<evidence type="ECO:0000259" key="7">
    <source>
        <dbReference type="PROSITE" id="PS50885"/>
    </source>
</evidence>
<comment type="caution">
    <text evidence="8">The sequence shown here is derived from an EMBL/GenBank/DDBJ whole genome shotgun (WGS) entry which is preliminary data.</text>
</comment>
<evidence type="ECO:0000313" key="9">
    <source>
        <dbReference type="Proteomes" id="UP001055108"/>
    </source>
</evidence>
<dbReference type="AlphaFoldDB" id="A0AA37HRU5"/>
<dbReference type="EMBL" id="BPQM01000096">
    <property type="protein sequence ID" value="GJD80465.1"/>
    <property type="molecule type" value="Genomic_DNA"/>
</dbReference>
<gene>
    <name evidence="8" type="ORF">NBEOAGPD_3706</name>
</gene>
<dbReference type="SUPFAM" id="SSF103190">
    <property type="entry name" value="Sensory domain-like"/>
    <property type="match status" value="1"/>
</dbReference>
<keyword evidence="1 3" id="KW-0807">Transducer</keyword>
<keyword evidence="5" id="KW-0812">Transmembrane</keyword>
<dbReference type="PROSITE" id="PS50885">
    <property type="entry name" value="HAMP"/>
    <property type="match status" value="1"/>
</dbReference>
<dbReference type="SMART" id="SM00304">
    <property type="entry name" value="HAMP"/>
    <property type="match status" value="1"/>
</dbReference>
<dbReference type="PANTHER" id="PTHR32089:SF112">
    <property type="entry name" value="LYSOZYME-LIKE PROTEIN-RELATED"/>
    <property type="match status" value="1"/>
</dbReference>
<feature type="transmembrane region" description="Helical" evidence="5">
    <location>
        <begin position="195"/>
        <end position="218"/>
    </location>
</feature>
<dbReference type="Pfam" id="PF00672">
    <property type="entry name" value="HAMP"/>
    <property type="match status" value="1"/>
</dbReference>
<dbReference type="Proteomes" id="UP001055108">
    <property type="component" value="Unassembled WGS sequence"/>
</dbReference>
<dbReference type="GO" id="GO:0007165">
    <property type="term" value="P:signal transduction"/>
    <property type="evidence" value="ECO:0007669"/>
    <property type="project" value="UniProtKB-KW"/>
</dbReference>
<dbReference type="InterPro" id="IPR003660">
    <property type="entry name" value="HAMP_dom"/>
</dbReference>
<dbReference type="RefSeq" id="WP_238304320.1">
    <property type="nucleotide sequence ID" value="NZ_BPQM01000096.1"/>
</dbReference>
<keyword evidence="9" id="KW-1185">Reference proteome</keyword>
<dbReference type="PROSITE" id="PS50111">
    <property type="entry name" value="CHEMOTAXIS_TRANSDUC_2"/>
    <property type="match status" value="1"/>
</dbReference>
<evidence type="ECO:0008006" key="10">
    <source>
        <dbReference type="Google" id="ProtNLM"/>
    </source>
</evidence>
<evidence type="ECO:0000256" key="4">
    <source>
        <dbReference type="SAM" id="Coils"/>
    </source>
</evidence>
<dbReference type="InterPro" id="IPR033462">
    <property type="entry name" value="Cache_3-Cache_2"/>
</dbReference>
<proteinExistence type="inferred from homology"/>
<accession>A0AA37HRU5</accession>
<organism evidence="8 9">
    <name type="scientific">Methylobacterium gregans</name>
    <dbReference type="NCBI Taxonomy" id="374424"/>
    <lineage>
        <taxon>Bacteria</taxon>
        <taxon>Pseudomonadati</taxon>
        <taxon>Pseudomonadota</taxon>
        <taxon>Alphaproteobacteria</taxon>
        <taxon>Hyphomicrobiales</taxon>
        <taxon>Methylobacteriaceae</taxon>
        <taxon>Methylobacterium</taxon>
    </lineage>
</organism>
<evidence type="ECO:0000313" key="8">
    <source>
        <dbReference type="EMBL" id="GJD80465.1"/>
    </source>
</evidence>
<keyword evidence="5" id="KW-0472">Membrane</keyword>
<dbReference type="PANTHER" id="PTHR32089">
    <property type="entry name" value="METHYL-ACCEPTING CHEMOTAXIS PROTEIN MCPB"/>
    <property type="match status" value="1"/>
</dbReference>
<dbReference type="Pfam" id="PF17201">
    <property type="entry name" value="Cache_3-Cache_2"/>
    <property type="match status" value="1"/>
</dbReference>
<evidence type="ECO:0000256" key="2">
    <source>
        <dbReference type="ARBA" id="ARBA00029447"/>
    </source>
</evidence>
<keyword evidence="4" id="KW-0175">Coiled coil</keyword>
<keyword evidence="5" id="KW-1133">Transmembrane helix</keyword>
<feature type="domain" description="HAMP" evidence="7">
    <location>
        <begin position="222"/>
        <end position="275"/>
    </location>
</feature>
<sequence length="570" mass="58367">MTSSSQRLRSLTAKVILLAGAAILLTIGALLTATSHSLWRQVEAAQEEEGGTHIRTLALVLAGRVPGTVAALDGSRLDRVTAPDLGALADLSVVDDVTAYVGGTATVFAYEHATDRFVRRITNVRTEAGARAVGTALASDHAAQASVRAGRPFAGTVTLFGQPYYTVYHPTFDAAGKVNGLLYVGIPIERYLARYAATLSTTAVAASLVTLVALLIMVPVGLRMFRPLQAIANRTEALAAGDLDGEIPSRERRDEIGAVARALATLRDVSQRARALEAEQSASGAGERARRLRVDAEVERFRSAVAEALRAVDARTSELRQRAAAMSASSGEARGAVEGALAGSRETAGTIQGVASAAEELSASVTEIRDRLDRAETEVSGTIQEAAATEAQVGELANSAARIGDVVALISQIAGQTNLLALNATIEAARAGEAGRGFAVVAAEVKELANQTARATEEIAAQVGRVQGATGSAVEAIGRMTTRMGAIGVATADIAGAILAQGAATGEIARSVGETAGTSAAIARELDTVSDAARQTAEAAAAVEQAASSVETVAAGLEAEIGRFLAAVAA</sequence>
<evidence type="ECO:0000256" key="3">
    <source>
        <dbReference type="PROSITE-ProRule" id="PRU00284"/>
    </source>
</evidence>
<evidence type="ECO:0000256" key="5">
    <source>
        <dbReference type="SAM" id="Phobius"/>
    </source>
</evidence>
<dbReference type="Pfam" id="PF00015">
    <property type="entry name" value="MCPsignal"/>
    <property type="match status" value="1"/>
</dbReference>
<reference evidence="8" key="1">
    <citation type="journal article" date="2016" name="Front. Microbiol.">
        <title>Genome Sequence of the Piezophilic, Mesophilic Sulfate-Reducing Bacterium Desulfovibrio indicus J2T.</title>
        <authorList>
            <person name="Cao J."/>
            <person name="Maignien L."/>
            <person name="Shao Z."/>
            <person name="Alain K."/>
            <person name="Jebbar M."/>
        </authorList>
    </citation>
    <scope>NUCLEOTIDE SEQUENCE</scope>
    <source>
        <strain evidence="8">NBRC 103626</strain>
    </source>
</reference>
<dbReference type="SUPFAM" id="SSF58104">
    <property type="entry name" value="Methyl-accepting chemotaxis protein (MCP) signaling domain"/>
    <property type="match status" value="1"/>
</dbReference>
<feature type="coiled-coil region" evidence="4">
    <location>
        <begin position="358"/>
        <end position="392"/>
    </location>
</feature>
<evidence type="ECO:0000256" key="1">
    <source>
        <dbReference type="ARBA" id="ARBA00023224"/>
    </source>
</evidence>
<dbReference type="Gene3D" id="1.10.287.950">
    <property type="entry name" value="Methyl-accepting chemotaxis protein"/>
    <property type="match status" value="1"/>
</dbReference>
<dbReference type="InterPro" id="IPR004089">
    <property type="entry name" value="MCPsignal_dom"/>
</dbReference>